<dbReference type="SUPFAM" id="SSF52166">
    <property type="entry name" value="Ribosomal protein L4"/>
    <property type="match status" value="1"/>
</dbReference>
<organism evidence="6 7">
    <name type="scientific">Racocetra fulgida</name>
    <dbReference type="NCBI Taxonomy" id="60492"/>
    <lineage>
        <taxon>Eukaryota</taxon>
        <taxon>Fungi</taxon>
        <taxon>Fungi incertae sedis</taxon>
        <taxon>Mucoromycota</taxon>
        <taxon>Glomeromycotina</taxon>
        <taxon>Glomeromycetes</taxon>
        <taxon>Diversisporales</taxon>
        <taxon>Gigasporaceae</taxon>
        <taxon>Racocetra</taxon>
    </lineage>
</organism>
<sequence>MEVINQNGDIVSSLFLNPNIWQVPLLRPIISLAYRSYFSNQHQNTHKTKNKSEVKKTTKKWRRQKGTGMARQGPRSNPHFVGGGVAHGPRGEKKSPLVTNKKVKKKALQSLLSEKIRRKEIIIIEKIILENYKTKEAEKILINLLNKKVSSLVILGKEEENKKELSQAFRNLPYAKITESQNINVFQVLTPHYLIFTQNA</sequence>
<comment type="similarity">
    <text evidence="1">Belongs to the universal ribosomal protein uL4 family.</text>
</comment>
<name>A0A9N8VWH3_9GLOM</name>
<dbReference type="Pfam" id="PF00573">
    <property type="entry name" value="Ribosomal_L4"/>
    <property type="match status" value="1"/>
</dbReference>
<evidence type="ECO:0000313" key="6">
    <source>
        <dbReference type="EMBL" id="CAG8468792.1"/>
    </source>
</evidence>
<keyword evidence="2" id="KW-0689">Ribosomal protein</keyword>
<evidence type="ECO:0000256" key="2">
    <source>
        <dbReference type="ARBA" id="ARBA00022980"/>
    </source>
</evidence>
<reference evidence="6" key="1">
    <citation type="submission" date="2021-06" db="EMBL/GenBank/DDBJ databases">
        <authorList>
            <person name="Kallberg Y."/>
            <person name="Tangrot J."/>
            <person name="Rosling A."/>
        </authorList>
    </citation>
    <scope>NUCLEOTIDE SEQUENCE</scope>
    <source>
        <strain evidence="6">IN212</strain>
    </source>
</reference>
<dbReference type="InterPro" id="IPR013005">
    <property type="entry name" value="Ribosomal_uL4-like"/>
</dbReference>
<dbReference type="GO" id="GO:1990904">
    <property type="term" value="C:ribonucleoprotein complex"/>
    <property type="evidence" value="ECO:0007669"/>
    <property type="project" value="UniProtKB-KW"/>
</dbReference>
<evidence type="ECO:0000256" key="5">
    <source>
        <dbReference type="SAM" id="MobiDB-lite"/>
    </source>
</evidence>
<dbReference type="PANTHER" id="PTHR10746">
    <property type="entry name" value="50S RIBOSOMAL PROTEIN L4"/>
    <property type="match status" value="1"/>
</dbReference>
<evidence type="ECO:0000256" key="3">
    <source>
        <dbReference type="ARBA" id="ARBA00023274"/>
    </source>
</evidence>
<comment type="caution">
    <text evidence="6">The sequence shown here is derived from an EMBL/GenBank/DDBJ whole genome shotgun (WGS) entry which is preliminary data.</text>
</comment>
<evidence type="ECO:0000313" key="7">
    <source>
        <dbReference type="Proteomes" id="UP000789396"/>
    </source>
</evidence>
<dbReference type="PANTHER" id="PTHR10746:SF6">
    <property type="entry name" value="LARGE RIBOSOMAL SUBUNIT PROTEIN UL4M"/>
    <property type="match status" value="1"/>
</dbReference>
<dbReference type="GO" id="GO:0005840">
    <property type="term" value="C:ribosome"/>
    <property type="evidence" value="ECO:0007669"/>
    <property type="project" value="UniProtKB-KW"/>
</dbReference>
<keyword evidence="3" id="KW-0687">Ribonucleoprotein</keyword>
<evidence type="ECO:0000256" key="4">
    <source>
        <dbReference type="ARBA" id="ARBA00040565"/>
    </source>
</evidence>
<proteinExistence type="inferred from homology"/>
<dbReference type="GO" id="GO:0006412">
    <property type="term" value="P:translation"/>
    <property type="evidence" value="ECO:0007669"/>
    <property type="project" value="InterPro"/>
</dbReference>
<dbReference type="NCBIfam" id="TIGR03953">
    <property type="entry name" value="rplD_bact"/>
    <property type="match status" value="1"/>
</dbReference>
<evidence type="ECO:0000256" key="1">
    <source>
        <dbReference type="ARBA" id="ARBA00010528"/>
    </source>
</evidence>
<accession>A0A9N8VWH3</accession>
<gene>
    <name evidence="6" type="ORF">RFULGI_LOCUS1021</name>
</gene>
<dbReference type="AlphaFoldDB" id="A0A9N8VWH3"/>
<dbReference type="Proteomes" id="UP000789396">
    <property type="component" value="Unassembled WGS sequence"/>
</dbReference>
<dbReference type="InterPro" id="IPR023574">
    <property type="entry name" value="Ribosomal_uL4_dom_sf"/>
</dbReference>
<protein>
    <recommendedName>
        <fullName evidence="4">Large ribosomal subunit protein uL4m</fullName>
    </recommendedName>
</protein>
<keyword evidence="7" id="KW-1185">Reference proteome</keyword>
<dbReference type="Gene3D" id="3.40.1370.10">
    <property type="match status" value="1"/>
</dbReference>
<dbReference type="OrthoDB" id="275876at2759"/>
<dbReference type="GO" id="GO:0003735">
    <property type="term" value="F:structural constituent of ribosome"/>
    <property type="evidence" value="ECO:0007669"/>
    <property type="project" value="InterPro"/>
</dbReference>
<feature type="region of interest" description="Disordered" evidence="5">
    <location>
        <begin position="41"/>
        <end position="98"/>
    </location>
</feature>
<dbReference type="EMBL" id="CAJVPZ010000546">
    <property type="protein sequence ID" value="CAG8468792.1"/>
    <property type="molecule type" value="Genomic_DNA"/>
</dbReference>
<dbReference type="InterPro" id="IPR002136">
    <property type="entry name" value="Ribosomal_uL4"/>
</dbReference>